<reference evidence="5 8" key="2">
    <citation type="submission" date="2018-03" db="EMBL/GenBank/DDBJ databases">
        <title>Genomic Encyclopedia of Archaeal and Bacterial Type Strains, Phase II (KMG-II): from individual species to whole genera.</title>
        <authorList>
            <person name="Goeker M."/>
        </authorList>
    </citation>
    <scope>NUCLEOTIDE SEQUENCE [LARGE SCALE GENOMIC DNA]</scope>
    <source>
        <strain evidence="5 8">DSM 29956</strain>
    </source>
</reference>
<dbReference type="EMBL" id="FWFY01000020">
    <property type="protein sequence ID" value="SLN71210.1"/>
    <property type="molecule type" value="Genomic_DNA"/>
</dbReference>
<dbReference type="PANTHER" id="PTHR33711">
    <property type="entry name" value="DIOXYGENASE, PUTATIVE (AFU_ORTHOLOGUE AFUA_2G02910)-RELATED"/>
    <property type="match status" value="1"/>
</dbReference>
<dbReference type="Pfam" id="PF00775">
    <property type="entry name" value="Dioxygenase_C"/>
    <property type="match status" value="1"/>
</dbReference>
<dbReference type="GO" id="GO:0018578">
    <property type="term" value="F:protocatechuate 3,4-dioxygenase activity"/>
    <property type="evidence" value="ECO:0007669"/>
    <property type="project" value="UniProtKB-EC"/>
</dbReference>
<dbReference type="InterPro" id="IPR015889">
    <property type="entry name" value="Intradiol_dOase_core"/>
</dbReference>
<dbReference type="AlphaFoldDB" id="A0A1X7A679"/>
<dbReference type="SUPFAM" id="SSF49482">
    <property type="entry name" value="Aromatic compound dioxygenase"/>
    <property type="match status" value="1"/>
</dbReference>
<evidence type="ECO:0000256" key="1">
    <source>
        <dbReference type="ARBA" id="ARBA00007825"/>
    </source>
</evidence>
<dbReference type="EMBL" id="PYGB01000021">
    <property type="protein sequence ID" value="PSK80541.1"/>
    <property type="molecule type" value="Genomic_DNA"/>
</dbReference>
<accession>A0A1X7A679</accession>
<organism evidence="6 7">
    <name type="scientific">Limimaricola soesokkakensis</name>
    <dbReference type="NCBI Taxonomy" id="1343159"/>
    <lineage>
        <taxon>Bacteria</taxon>
        <taxon>Pseudomonadati</taxon>
        <taxon>Pseudomonadota</taxon>
        <taxon>Alphaproteobacteria</taxon>
        <taxon>Rhodobacterales</taxon>
        <taxon>Paracoccaceae</taxon>
        <taxon>Limimaricola</taxon>
    </lineage>
</organism>
<dbReference type="PANTHER" id="PTHR33711:SF9">
    <property type="entry name" value="PROTOCATECHUATE 3,4-DIOXYGENASE ALPHA CHAIN"/>
    <property type="match status" value="1"/>
</dbReference>
<evidence type="ECO:0000313" key="8">
    <source>
        <dbReference type="Proteomes" id="UP000240624"/>
    </source>
</evidence>
<evidence type="ECO:0000313" key="7">
    <source>
        <dbReference type="Proteomes" id="UP000193495"/>
    </source>
</evidence>
<name>A0A1X7A679_9RHOB</name>
<dbReference type="Gene3D" id="2.60.130.10">
    <property type="entry name" value="Aromatic compound dioxygenase"/>
    <property type="match status" value="1"/>
</dbReference>
<dbReference type="GO" id="GO:0008199">
    <property type="term" value="F:ferric iron binding"/>
    <property type="evidence" value="ECO:0007669"/>
    <property type="project" value="InterPro"/>
</dbReference>
<evidence type="ECO:0000313" key="6">
    <source>
        <dbReference type="EMBL" id="SLN71210.1"/>
    </source>
</evidence>
<evidence type="ECO:0000313" key="5">
    <source>
        <dbReference type="EMBL" id="PSK80541.1"/>
    </source>
</evidence>
<dbReference type="EC" id="1.13.11.3" evidence="6"/>
<sequence length="200" mass="21846">MQRIERLKESPSQTAGPYVHIGALPNFAGIDGVYDEDLGQRMVLGAVRGEQITLRGTVYDGTGAALRDAMVEIWQADAAGLYAGQDGADPAFTGWGRQAGDMETGAFAFETVKPGAVPFRDGRMQAPHVSVWIVARGINLGLQTRIYFADEQEANAADPILARIEHRDRISTLMARPEGDGTYRFDIRLQGEAETIFFDI</sequence>
<dbReference type="InterPro" id="IPR050770">
    <property type="entry name" value="Intradiol_RC_Dioxygenase"/>
</dbReference>
<comment type="similarity">
    <text evidence="1">Belongs to the intradiol ring-cleavage dioxygenase family.</text>
</comment>
<dbReference type="InterPro" id="IPR012786">
    <property type="entry name" value="Protocat_dOase_a"/>
</dbReference>
<dbReference type="Proteomes" id="UP000240624">
    <property type="component" value="Unassembled WGS sequence"/>
</dbReference>
<keyword evidence="3 6" id="KW-0560">Oxidoreductase</keyword>
<proteinExistence type="inferred from homology"/>
<dbReference type="PROSITE" id="PS00083">
    <property type="entry name" value="INTRADIOL_DIOXYGENAS"/>
    <property type="match status" value="1"/>
</dbReference>
<dbReference type="RefSeq" id="WP_085897900.1">
    <property type="nucleotide sequence ID" value="NZ_FWFY01000020.1"/>
</dbReference>
<evidence type="ECO:0000256" key="3">
    <source>
        <dbReference type="ARBA" id="ARBA00023002"/>
    </source>
</evidence>
<dbReference type="InterPro" id="IPR000627">
    <property type="entry name" value="Intradiol_dOase_C"/>
</dbReference>
<dbReference type="CDD" id="cd03463">
    <property type="entry name" value="3_4-PCD_alpha"/>
    <property type="match status" value="1"/>
</dbReference>
<dbReference type="NCBIfam" id="TIGR02423">
    <property type="entry name" value="protocat_alph"/>
    <property type="match status" value="1"/>
</dbReference>
<gene>
    <name evidence="6" type="primary">pcaG</name>
    <name evidence="5" type="ORF">CLV79_12116</name>
    <name evidence="6" type="ORF">LOS8367_03608</name>
</gene>
<protein>
    <submittedName>
        <fullName evidence="6">Protocatechuate 3,4-dioxygenase alpha chain</fullName>
        <ecNumber evidence="6">1.13.11.3</ecNumber>
    </submittedName>
    <submittedName>
        <fullName evidence="5">Protocatechuate 3,4-dioxygenase alpha subunit</fullName>
    </submittedName>
</protein>
<evidence type="ECO:0000259" key="4">
    <source>
        <dbReference type="PROSITE" id="PS00083"/>
    </source>
</evidence>
<dbReference type="OrthoDB" id="9805815at2"/>
<reference evidence="6 7" key="1">
    <citation type="submission" date="2017-03" db="EMBL/GenBank/DDBJ databases">
        <authorList>
            <person name="Afonso C.L."/>
            <person name="Miller P.J."/>
            <person name="Scott M.A."/>
            <person name="Spackman E."/>
            <person name="Goraichik I."/>
            <person name="Dimitrov K.M."/>
            <person name="Suarez D.L."/>
            <person name="Swayne D.E."/>
        </authorList>
    </citation>
    <scope>NUCLEOTIDE SEQUENCE [LARGE SCALE GENOMIC DNA]</scope>
    <source>
        <strain evidence="6 7">CECT 8367</strain>
    </source>
</reference>
<keyword evidence="8" id="KW-1185">Reference proteome</keyword>
<feature type="domain" description="Intradiol ring-cleavage dioxygenases" evidence="4">
    <location>
        <begin position="54"/>
        <end position="82"/>
    </location>
</feature>
<evidence type="ECO:0000256" key="2">
    <source>
        <dbReference type="ARBA" id="ARBA00022964"/>
    </source>
</evidence>
<keyword evidence="2 6" id="KW-0223">Dioxygenase</keyword>
<dbReference type="Proteomes" id="UP000193495">
    <property type="component" value="Unassembled WGS sequence"/>
</dbReference>